<sequence>MKHLVQKIAGATVAVALSLSAASADEVEFMNWLGAEETGKDKLADMAAGFEATGNTVDIQAYAWGDLPKNLFLRARSNTLPDVSQIQGRMLPTFSGIDALVDLNEVIGKDKLEEMFPASFLAMGDIDGKQLALPWIGGTIGWVANTEVLEAAGVTEIPTTVEEFTAALIAVRDNVPNSVPYALATKNNNSILLDYLIWSWTFGSDVIVDGKPVVNSPEGKAALAYLTMLVAERLAAPEIDRPDSRRLFAQGATAFYLDAPVARAFARTFSGRDEEIDAAVKPIMGPVLAEGDTPQSIQWGHVIALFGDDNATSDSAALAFVMHLLSDEVLVDYAADQGVLPTTKAGLASERITGDQYLKDWAEASVAPRRNTIASLDNGGEVAGIIGEEVQAAILGQKSPEQAADDMQARLETAMAD</sequence>
<dbReference type="Pfam" id="PF13416">
    <property type="entry name" value="SBP_bac_8"/>
    <property type="match status" value="1"/>
</dbReference>
<dbReference type="RefSeq" id="WP_366194222.1">
    <property type="nucleotide sequence ID" value="NZ_JBFBVU010000025.1"/>
</dbReference>
<name>A0ABV3LCW1_9RHOB</name>
<evidence type="ECO:0000256" key="1">
    <source>
        <dbReference type="ARBA" id="ARBA00004418"/>
    </source>
</evidence>
<keyword evidence="5" id="KW-1185">Reference proteome</keyword>
<organism evidence="4 5">
    <name type="scientific">Meridianimarinicoccus marinus</name>
    <dbReference type="NCBI Taxonomy" id="3231483"/>
    <lineage>
        <taxon>Bacteria</taxon>
        <taxon>Pseudomonadati</taxon>
        <taxon>Pseudomonadota</taxon>
        <taxon>Alphaproteobacteria</taxon>
        <taxon>Rhodobacterales</taxon>
        <taxon>Paracoccaceae</taxon>
        <taxon>Meridianimarinicoccus</taxon>
    </lineage>
</organism>
<dbReference type="PANTHER" id="PTHR43649:SF12">
    <property type="entry name" value="DIACETYLCHITOBIOSE BINDING PROTEIN DASA"/>
    <property type="match status" value="1"/>
</dbReference>
<evidence type="ECO:0000256" key="3">
    <source>
        <dbReference type="SAM" id="SignalP"/>
    </source>
</evidence>
<dbReference type="Gene3D" id="3.40.190.10">
    <property type="entry name" value="Periplasmic binding protein-like II"/>
    <property type="match status" value="1"/>
</dbReference>
<dbReference type="EMBL" id="JBFBVU010000025">
    <property type="protein sequence ID" value="MEV8468268.1"/>
    <property type="molecule type" value="Genomic_DNA"/>
</dbReference>
<accession>A0ABV3LCW1</accession>
<gene>
    <name evidence="4" type="ORF">AB0T83_15945</name>
</gene>
<comment type="similarity">
    <text evidence="2">Belongs to the bacterial solute-binding protein 1 family.</text>
</comment>
<dbReference type="PANTHER" id="PTHR43649">
    <property type="entry name" value="ARABINOSE-BINDING PROTEIN-RELATED"/>
    <property type="match status" value="1"/>
</dbReference>
<dbReference type="InterPro" id="IPR050490">
    <property type="entry name" value="Bact_solute-bd_prot1"/>
</dbReference>
<proteinExistence type="inferred from homology"/>
<reference evidence="4 5" key="1">
    <citation type="submission" date="2024-07" db="EMBL/GenBank/DDBJ databases">
        <authorList>
            <person name="Kang M."/>
        </authorList>
    </citation>
    <scope>NUCLEOTIDE SEQUENCE [LARGE SCALE GENOMIC DNA]</scope>
    <source>
        <strain evidence="4 5">DFM31</strain>
    </source>
</reference>
<dbReference type="InterPro" id="IPR006059">
    <property type="entry name" value="SBP"/>
</dbReference>
<comment type="caution">
    <text evidence="4">The sequence shown here is derived from an EMBL/GenBank/DDBJ whole genome shotgun (WGS) entry which is preliminary data.</text>
</comment>
<evidence type="ECO:0000313" key="4">
    <source>
        <dbReference type="EMBL" id="MEV8468268.1"/>
    </source>
</evidence>
<feature type="chain" id="PRO_5045964808" evidence="3">
    <location>
        <begin position="25"/>
        <end position="417"/>
    </location>
</feature>
<dbReference type="SUPFAM" id="SSF53850">
    <property type="entry name" value="Periplasmic binding protein-like II"/>
    <property type="match status" value="1"/>
</dbReference>
<evidence type="ECO:0000256" key="2">
    <source>
        <dbReference type="ARBA" id="ARBA00008520"/>
    </source>
</evidence>
<evidence type="ECO:0000313" key="5">
    <source>
        <dbReference type="Proteomes" id="UP001553161"/>
    </source>
</evidence>
<feature type="signal peptide" evidence="3">
    <location>
        <begin position="1"/>
        <end position="24"/>
    </location>
</feature>
<keyword evidence="3" id="KW-0732">Signal</keyword>
<protein>
    <submittedName>
        <fullName evidence="4">Extracellular solute-binding protein</fullName>
    </submittedName>
</protein>
<comment type="subcellular location">
    <subcellularLocation>
        <location evidence="1">Periplasm</location>
    </subcellularLocation>
</comment>
<dbReference type="Proteomes" id="UP001553161">
    <property type="component" value="Unassembled WGS sequence"/>
</dbReference>